<evidence type="ECO:0000313" key="2">
    <source>
        <dbReference type="Proteomes" id="UP000291236"/>
    </source>
</evidence>
<proteinExistence type="predicted"/>
<keyword evidence="1" id="KW-0614">Plasmid</keyword>
<name>A0A4V0P2W9_FLUSA</name>
<keyword evidence="2" id="KW-1185">Reference proteome</keyword>
<dbReference type="GeneID" id="39493313"/>
<dbReference type="EMBL" id="AP019369">
    <property type="protein sequence ID" value="BBH54687.1"/>
    <property type="molecule type" value="Genomic_DNA"/>
</dbReference>
<sequence>MKNLDNNFESLVKAINTIDSLHSFHKEKIIDYIRYAESLNGEEPSPQQKLSNLFYDNKNENVLYTGDLLDVKKLNEHLTAFHHNLNLYSGLDFSKKFYPYFFERYQYACVVTQDCKIAHNKVRAIEICAIKPLNAITCELLSKTQKQSRSKVLKERDVNSNEFVSKFRKLFDQQNDDSFFYHDYYENNILLRTTGIACIDIKIPIRIQADHENDNLDSIIKSKIASIKPIFRTKLNEKIARHYINVALEDNSDFFENDKNHIQWIKDKIKENFIISDENEKKQIESYIATLPKNLTIEEIWNDPKIMEEIFKINSSK</sequence>
<dbReference type="AlphaFoldDB" id="A0A4V0P2W9"/>
<dbReference type="RefSeq" id="WP_130613170.1">
    <property type="nucleotide sequence ID" value="NZ_AP019369.1"/>
</dbReference>
<accession>A0A4V0P2W9</accession>
<protein>
    <submittedName>
        <fullName evidence="1">Uncharacterized protein</fullName>
    </submittedName>
</protein>
<evidence type="ECO:0000313" key="1">
    <source>
        <dbReference type="EMBL" id="BBH54687.1"/>
    </source>
</evidence>
<dbReference type="KEGG" id="sbf:JCM31447_31610"/>
<gene>
    <name evidence="1" type="ORF">JCM31447_31610</name>
</gene>
<organism evidence="1 2">
    <name type="scientific">Fluviispira sanaruensis</name>
    <dbReference type="NCBI Taxonomy" id="2493639"/>
    <lineage>
        <taxon>Bacteria</taxon>
        <taxon>Pseudomonadati</taxon>
        <taxon>Bdellovibrionota</taxon>
        <taxon>Oligoflexia</taxon>
        <taxon>Silvanigrellales</taxon>
        <taxon>Silvanigrellaceae</taxon>
        <taxon>Fluviispira</taxon>
    </lineage>
</organism>
<reference evidence="1 2" key="1">
    <citation type="submission" date="2018-12" db="EMBL/GenBank/DDBJ databases">
        <title>Rubrispira sanarue gen. nov., sp., nov., a member of the order Silvanigrellales, isolated from a brackish lake in Hamamatsu Japan.</title>
        <authorList>
            <person name="Maejima Y."/>
            <person name="Iino T."/>
            <person name="Muraguchi Y."/>
            <person name="Fukuda K."/>
            <person name="Nojiri H."/>
            <person name="Ohkuma M."/>
            <person name="Moriuchi R."/>
            <person name="Dohra H."/>
            <person name="Kimbara K."/>
            <person name="Shintani M."/>
        </authorList>
    </citation>
    <scope>NUCLEOTIDE SEQUENCE [LARGE SCALE GENOMIC DNA]</scope>
    <source>
        <strain evidence="1 2">RF1110005</strain>
        <plasmid evidence="1 2">79K</plasmid>
    </source>
</reference>
<dbReference type="Proteomes" id="UP000291236">
    <property type="component" value="Plasmid 79K"/>
</dbReference>
<geneLocation type="plasmid" evidence="1 2">
    <name>79K</name>
</geneLocation>